<gene>
    <name evidence="4" type="ORF">SCARUB_01092</name>
</gene>
<evidence type="ECO:0000313" key="5">
    <source>
        <dbReference type="Proteomes" id="UP000094056"/>
    </source>
</evidence>
<dbReference type="CDD" id="cd02440">
    <property type="entry name" value="AdoMet_MTases"/>
    <property type="match status" value="1"/>
</dbReference>
<keyword evidence="1 4" id="KW-0808">Transferase</keyword>
<reference evidence="4 5" key="1">
    <citation type="submission" date="2016-07" db="EMBL/GenBank/DDBJ databases">
        <title>Draft genome of Scalindua rubra, obtained from a brine-seawater interface in the Red Sea, sheds light on salt adaptation in anammox bacteria.</title>
        <authorList>
            <person name="Speth D.R."/>
            <person name="Lagkouvardos I."/>
            <person name="Wang Y."/>
            <person name="Qian P.-Y."/>
            <person name="Dutilh B.E."/>
            <person name="Jetten M.S."/>
        </authorList>
    </citation>
    <scope>NUCLEOTIDE SEQUENCE [LARGE SCALE GENOMIC DNA]</scope>
    <source>
        <strain evidence="4">BSI-1</strain>
    </source>
</reference>
<evidence type="ECO:0000259" key="3">
    <source>
        <dbReference type="Pfam" id="PF08241"/>
    </source>
</evidence>
<dbReference type="Pfam" id="PF08241">
    <property type="entry name" value="Methyltransf_11"/>
    <property type="match status" value="1"/>
</dbReference>
<keyword evidence="2" id="KW-1133">Transmembrane helix</keyword>
<keyword evidence="2" id="KW-0812">Transmembrane</keyword>
<dbReference type="Proteomes" id="UP000094056">
    <property type="component" value="Unassembled WGS sequence"/>
</dbReference>
<name>A0A1E3XDM0_9BACT</name>
<dbReference type="GO" id="GO:0032259">
    <property type="term" value="P:methylation"/>
    <property type="evidence" value="ECO:0007669"/>
    <property type="project" value="UniProtKB-KW"/>
</dbReference>
<feature type="transmembrane region" description="Helical" evidence="2">
    <location>
        <begin position="229"/>
        <end position="247"/>
    </location>
</feature>
<keyword evidence="4" id="KW-0489">Methyltransferase</keyword>
<dbReference type="PANTHER" id="PTHR44068:SF11">
    <property type="entry name" value="GERANYL DIPHOSPHATE 2-C-METHYLTRANSFERASE"/>
    <property type="match status" value="1"/>
</dbReference>
<comment type="caution">
    <text evidence="4">The sequence shown here is derived from an EMBL/GenBank/DDBJ whole genome shotgun (WGS) entry which is preliminary data.</text>
</comment>
<dbReference type="SUPFAM" id="SSF53335">
    <property type="entry name" value="S-adenosyl-L-methionine-dependent methyltransferases"/>
    <property type="match status" value="1"/>
</dbReference>
<dbReference type="SUPFAM" id="SSF158997">
    <property type="entry name" value="Trm112p-like"/>
    <property type="match status" value="1"/>
</dbReference>
<keyword evidence="2" id="KW-0472">Membrane</keyword>
<dbReference type="InterPro" id="IPR013216">
    <property type="entry name" value="Methyltransf_11"/>
</dbReference>
<proteinExistence type="predicted"/>
<feature type="domain" description="Methyltransferase type 11" evidence="3">
    <location>
        <begin position="125"/>
        <end position="221"/>
    </location>
</feature>
<protein>
    <submittedName>
        <fullName evidence="4">Putative methyltransferase</fullName>
    </submittedName>
</protein>
<dbReference type="GO" id="GO:0008757">
    <property type="term" value="F:S-adenosylmethionine-dependent methyltransferase activity"/>
    <property type="evidence" value="ECO:0007669"/>
    <property type="project" value="InterPro"/>
</dbReference>
<dbReference type="EMBL" id="MAYW01000020">
    <property type="protein sequence ID" value="ODS33735.1"/>
    <property type="molecule type" value="Genomic_DNA"/>
</dbReference>
<dbReference type="AlphaFoldDB" id="A0A1E3XDM0"/>
<evidence type="ECO:0000256" key="2">
    <source>
        <dbReference type="SAM" id="Phobius"/>
    </source>
</evidence>
<sequence>MARKNIEDVILDECICCPHCQGKLILNKEVQNKYLCCSQCNARYEVLDNIPLFLSSNKVEDSATKLSIQEFWGTLYKTVYSSHDKECKKEEFLELLPKLESLFYHRQHLSVVEMPINEINGKKVLEIGSGAGAHSTFFGWLGAEMFSMDITLERVVATAKKIDFLETSKNICLQADAEQLPFPDEFFDVVFSNGVLHHTPETGKAIDEVYRVLKPGGKAVIMLYAKNSFYYWVILFFLKGIVSGNIFKSRNWLGKVTEWMSREPQKVFNPVTKVFTANEVCRLFSGFNTVKIRKSSFNVQQLPKIGSLLSKLLSKKTGLDEAGVLLYGNPWRKETSFELKLGRFIGWALNIEAIK</sequence>
<accession>A0A1E3XDM0</accession>
<dbReference type="PANTHER" id="PTHR44068">
    <property type="entry name" value="ZGC:194242"/>
    <property type="match status" value="1"/>
</dbReference>
<evidence type="ECO:0000256" key="1">
    <source>
        <dbReference type="ARBA" id="ARBA00022679"/>
    </source>
</evidence>
<dbReference type="InterPro" id="IPR029063">
    <property type="entry name" value="SAM-dependent_MTases_sf"/>
</dbReference>
<dbReference type="Gene3D" id="2.20.25.10">
    <property type="match status" value="1"/>
</dbReference>
<organism evidence="4 5">
    <name type="scientific">Candidatus Scalindua rubra</name>
    <dbReference type="NCBI Taxonomy" id="1872076"/>
    <lineage>
        <taxon>Bacteria</taxon>
        <taxon>Pseudomonadati</taxon>
        <taxon>Planctomycetota</taxon>
        <taxon>Candidatus Brocadiia</taxon>
        <taxon>Candidatus Brocadiales</taxon>
        <taxon>Candidatus Scalinduaceae</taxon>
        <taxon>Candidatus Scalindua</taxon>
    </lineage>
</organism>
<dbReference type="Gene3D" id="3.40.50.150">
    <property type="entry name" value="Vaccinia Virus protein VP39"/>
    <property type="match status" value="1"/>
</dbReference>
<dbReference type="InterPro" id="IPR050447">
    <property type="entry name" value="Erg6_SMT_methyltransf"/>
</dbReference>
<evidence type="ECO:0000313" key="4">
    <source>
        <dbReference type="EMBL" id="ODS33735.1"/>
    </source>
</evidence>